<dbReference type="EC" id="1.3.1.98" evidence="1"/>
<comment type="caution">
    <text evidence="1">Lacks conserved residue(s) required for the propagation of feature annotation.</text>
</comment>
<dbReference type="InterPro" id="IPR016167">
    <property type="entry name" value="FAD-bd_PCMH_sub1"/>
</dbReference>
<accession>D5U620</accession>
<comment type="cofactor">
    <cofactor evidence="1">
        <name>FAD</name>
        <dbReference type="ChEBI" id="CHEBI:57692"/>
    </cofactor>
</comment>
<keyword evidence="1" id="KW-0521">NADP</keyword>
<comment type="subcellular location">
    <subcellularLocation>
        <location evidence="1">Cytoplasm</location>
    </subcellularLocation>
</comment>
<dbReference type="Gene3D" id="3.90.78.10">
    <property type="entry name" value="UDP-N-acetylenolpyruvoylglucosamine reductase, C-terminal domain"/>
    <property type="match status" value="1"/>
</dbReference>
<evidence type="ECO:0000256" key="1">
    <source>
        <dbReference type="HAMAP-Rule" id="MF_00037"/>
    </source>
</evidence>
<dbReference type="Gene3D" id="3.30.43.10">
    <property type="entry name" value="Uridine Diphospho-n-acetylenolpyruvylglucosamine Reductase, domain 2"/>
    <property type="match status" value="1"/>
</dbReference>
<dbReference type="EMBL" id="CP001959">
    <property type="protein sequence ID" value="ADG70511.1"/>
    <property type="molecule type" value="Genomic_DNA"/>
</dbReference>
<reference evidence="2 3" key="1">
    <citation type="journal article" date="2010" name="Stand. Genomic Sci.">
        <title>Complete genome sequence of Brachyspira murdochii type strain (56-150).</title>
        <authorList>
            <person name="Pati A."/>
            <person name="Sikorski J."/>
            <person name="Gronow S."/>
            <person name="Munk C."/>
            <person name="Lapidus A."/>
            <person name="Copeland A."/>
            <person name="Glavina Del Tio T."/>
            <person name="Nolan M."/>
            <person name="Lucas S."/>
            <person name="Chen F."/>
            <person name="Tice H."/>
            <person name="Cheng J.F."/>
            <person name="Han C."/>
            <person name="Detter J.C."/>
            <person name="Bruce D."/>
            <person name="Tapia R."/>
            <person name="Goodwin L."/>
            <person name="Pitluck S."/>
            <person name="Liolios K."/>
            <person name="Ivanova N."/>
            <person name="Mavromatis K."/>
            <person name="Mikhailova N."/>
            <person name="Chen A."/>
            <person name="Palaniappan K."/>
            <person name="Land M."/>
            <person name="Hauser L."/>
            <person name="Chang Y.J."/>
            <person name="Jeffries C.D."/>
            <person name="Spring S."/>
            <person name="Rohde M."/>
            <person name="Goker M."/>
            <person name="Bristow J."/>
            <person name="Eisen J.A."/>
            <person name="Markowitz V."/>
            <person name="Hugenholtz P."/>
            <person name="Kyrpides N.C."/>
            <person name="Klenk H.P."/>
        </authorList>
    </citation>
    <scope>NUCLEOTIDE SEQUENCE [LARGE SCALE GENOMIC DNA]</scope>
    <source>
        <strain evidence="3">ATCC 51284 / DSM 12563 / 56-150</strain>
    </source>
</reference>
<keyword evidence="1" id="KW-0133">Cell shape</keyword>
<dbReference type="Proteomes" id="UP000001915">
    <property type="component" value="Chromosome"/>
</dbReference>
<comment type="similarity">
    <text evidence="1">Belongs to the MurB family.</text>
</comment>
<dbReference type="GO" id="GO:0005829">
    <property type="term" value="C:cytosol"/>
    <property type="evidence" value="ECO:0007669"/>
    <property type="project" value="TreeGrafter"/>
</dbReference>
<dbReference type="KEGG" id="brm:Bmur_0408"/>
<keyword evidence="1" id="KW-0560">Oxidoreductase</keyword>
<name>D5U620_BRAM5</name>
<dbReference type="GO" id="GO:0051301">
    <property type="term" value="P:cell division"/>
    <property type="evidence" value="ECO:0007669"/>
    <property type="project" value="UniProtKB-KW"/>
</dbReference>
<dbReference type="PANTHER" id="PTHR21071">
    <property type="entry name" value="UDP-N-ACETYLENOLPYRUVOYLGLUCOSAMINE REDUCTASE"/>
    <property type="match status" value="1"/>
</dbReference>
<comment type="catalytic activity">
    <reaction evidence="1">
        <text>UDP-N-acetyl-alpha-D-muramate + NADP(+) = UDP-N-acetyl-3-O-(1-carboxyvinyl)-alpha-D-glucosamine + NADPH + H(+)</text>
        <dbReference type="Rhea" id="RHEA:12248"/>
        <dbReference type="ChEBI" id="CHEBI:15378"/>
        <dbReference type="ChEBI" id="CHEBI:57783"/>
        <dbReference type="ChEBI" id="CHEBI:58349"/>
        <dbReference type="ChEBI" id="CHEBI:68483"/>
        <dbReference type="ChEBI" id="CHEBI:70757"/>
        <dbReference type="EC" id="1.3.1.98"/>
    </reaction>
</comment>
<dbReference type="InterPro" id="IPR003170">
    <property type="entry name" value="MurB"/>
</dbReference>
<evidence type="ECO:0000313" key="2">
    <source>
        <dbReference type="EMBL" id="ADG70511.1"/>
    </source>
</evidence>
<keyword evidence="1" id="KW-0132">Cell division</keyword>
<dbReference type="SUPFAM" id="SSF56194">
    <property type="entry name" value="Uridine diphospho-N-Acetylenolpyruvylglucosamine reductase, MurB, C-terminal domain"/>
    <property type="match status" value="1"/>
</dbReference>
<dbReference type="HAMAP" id="MF_00037">
    <property type="entry name" value="MurB"/>
    <property type="match status" value="1"/>
</dbReference>
<proteinExistence type="inferred from homology"/>
<keyword evidence="1" id="KW-0963">Cytoplasm</keyword>
<dbReference type="GO" id="GO:0008360">
    <property type="term" value="P:regulation of cell shape"/>
    <property type="evidence" value="ECO:0007669"/>
    <property type="project" value="UniProtKB-KW"/>
</dbReference>
<dbReference type="OrthoDB" id="306264at2"/>
<keyword evidence="1" id="KW-0573">Peptidoglycan synthesis</keyword>
<keyword evidence="1" id="KW-0961">Cell wall biogenesis/degradation</keyword>
<dbReference type="PANTHER" id="PTHR21071:SF4">
    <property type="entry name" value="UDP-N-ACETYLENOLPYRUVOYLGLUCOSAMINE REDUCTASE"/>
    <property type="match status" value="1"/>
</dbReference>
<dbReference type="eggNOG" id="COG0812">
    <property type="taxonomic scope" value="Bacteria"/>
</dbReference>
<gene>
    <name evidence="1" type="primary">murB</name>
    <name evidence="2" type="ordered locus">Bmur_0408</name>
</gene>
<keyword evidence="1" id="KW-0131">Cell cycle</keyword>
<dbReference type="RefSeq" id="WP_013112938.1">
    <property type="nucleotide sequence ID" value="NC_014150.1"/>
</dbReference>
<dbReference type="STRING" id="526224.Bmur_0408"/>
<dbReference type="Gene3D" id="3.30.465.10">
    <property type="match status" value="1"/>
</dbReference>
<dbReference type="UniPathway" id="UPA00219"/>
<keyword evidence="1" id="KW-0285">Flavoprotein</keyword>
<sequence length="309" mass="35793">MTMQDNYKIVESFLEEKNIEYYKNHPFSKCCSFNVGGNIDLYIAVKKIQDFLDIANFLYNKKIDYFVIGDTSKVIVSDKGYNGIIVSLEGEFEFFEFLEDGVLKSNSSAILERLSHEARIRNLSGLEFVALVNTRIGAAIYDKLESFGISLLKFLESVKIFNKKDCSVLELSKDEYLNLTEEDRKFIVILSAVFKLDNDLPESIDNRIDWFRYIRGSVAPMEANIGPVFEDSNDIKAYEMVERVGGLDMKFGAMRWHKRFPNYIINEHLYNENEEPSKAEDVINLIEDTRKKIEQHYAFNPQINIILLS</sequence>
<dbReference type="InterPro" id="IPR016169">
    <property type="entry name" value="FAD-bd_PCMH_sub2"/>
</dbReference>
<comment type="pathway">
    <text evidence="1">Cell wall biogenesis; peptidoglycan biosynthesis.</text>
</comment>
<dbReference type="HOGENOM" id="CLU_902150_0_0_12"/>
<dbReference type="SUPFAM" id="SSF56176">
    <property type="entry name" value="FAD-binding/transporter-associated domain-like"/>
    <property type="match status" value="1"/>
</dbReference>
<dbReference type="GO" id="GO:0071555">
    <property type="term" value="P:cell wall organization"/>
    <property type="evidence" value="ECO:0007669"/>
    <property type="project" value="UniProtKB-KW"/>
</dbReference>
<protein>
    <recommendedName>
        <fullName evidence="1">UDP-N-acetylenolpyruvoylglucosamine reductase</fullName>
        <ecNumber evidence="1">1.3.1.98</ecNumber>
    </recommendedName>
    <alternativeName>
        <fullName evidence="1">UDP-N-acetylmuramate dehydrogenase</fullName>
    </alternativeName>
</protein>
<dbReference type="AlphaFoldDB" id="D5U620"/>
<dbReference type="GO" id="GO:0050660">
    <property type="term" value="F:flavin adenine dinucleotide binding"/>
    <property type="evidence" value="ECO:0007669"/>
    <property type="project" value="InterPro"/>
</dbReference>
<keyword evidence="1" id="KW-0274">FAD</keyword>
<comment type="function">
    <text evidence="1">Cell wall formation.</text>
</comment>
<dbReference type="GO" id="GO:0009252">
    <property type="term" value="P:peptidoglycan biosynthetic process"/>
    <property type="evidence" value="ECO:0007669"/>
    <property type="project" value="UniProtKB-UniRule"/>
</dbReference>
<dbReference type="InterPro" id="IPR036635">
    <property type="entry name" value="MurB_C_sf"/>
</dbReference>
<evidence type="ECO:0000313" key="3">
    <source>
        <dbReference type="Proteomes" id="UP000001915"/>
    </source>
</evidence>
<organism evidence="2 3">
    <name type="scientific">Brachyspira murdochii (strain ATCC 51284 / DSM 12563 / 56-150)</name>
    <name type="common">Serpulina murdochii</name>
    <dbReference type="NCBI Taxonomy" id="526224"/>
    <lineage>
        <taxon>Bacteria</taxon>
        <taxon>Pseudomonadati</taxon>
        <taxon>Spirochaetota</taxon>
        <taxon>Spirochaetia</taxon>
        <taxon>Brachyspirales</taxon>
        <taxon>Brachyspiraceae</taxon>
        <taxon>Brachyspira</taxon>
    </lineage>
</organism>
<dbReference type="GO" id="GO:0008762">
    <property type="term" value="F:UDP-N-acetylmuramate dehydrogenase activity"/>
    <property type="evidence" value="ECO:0007669"/>
    <property type="project" value="UniProtKB-UniRule"/>
</dbReference>
<dbReference type="InterPro" id="IPR036318">
    <property type="entry name" value="FAD-bd_PCMH-like_sf"/>
</dbReference>